<keyword evidence="2" id="KW-1185">Reference proteome</keyword>
<reference evidence="1 2" key="1">
    <citation type="submission" date="2024-01" db="EMBL/GenBank/DDBJ databases">
        <title>A telomere-to-telomere, gap-free genome of sweet tea (Lithocarpus litseifolius).</title>
        <authorList>
            <person name="Zhou J."/>
        </authorList>
    </citation>
    <scope>NUCLEOTIDE SEQUENCE [LARGE SCALE GENOMIC DNA]</scope>
    <source>
        <strain evidence="1">Zhou-2022a</strain>
        <tissue evidence="1">Leaf</tissue>
    </source>
</reference>
<evidence type="ECO:0008006" key="3">
    <source>
        <dbReference type="Google" id="ProtNLM"/>
    </source>
</evidence>
<dbReference type="Proteomes" id="UP001459277">
    <property type="component" value="Unassembled WGS sequence"/>
</dbReference>
<dbReference type="EMBL" id="JAZDWU010000003">
    <property type="protein sequence ID" value="KAL0008962.1"/>
    <property type="molecule type" value="Genomic_DNA"/>
</dbReference>
<gene>
    <name evidence="1" type="ORF">SO802_010464</name>
</gene>
<comment type="caution">
    <text evidence="1">The sequence shown here is derived from an EMBL/GenBank/DDBJ whole genome shotgun (WGS) entry which is preliminary data.</text>
</comment>
<dbReference type="AlphaFoldDB" id="A0AAW2DEA7"/>
<proteinExistence type="predicted"/>
<feature type="non-terminal residue" evidence="1">
    <location>
        <position position="89"/>
    </location>
</feature>
<sequence length="89" mass="9955">MDDLNHVCNEGPWSVYGALFGISSCTAKSLPVTIQEAMLEAAIKAKDFGYNHFLFLCDSRRSVQVTNRRCTPSWQERILLADGPHLAQN</sequence>
<protein>
    <recommendedName>
        <fullName evidence="3">RNase H type-1 domain-containing protein</fullName>
    </recommendedName>
</protein>
<evidence type="ECO:0000313" key="1">
    <source>
        <dbReference type="EMBL" id="KAL0008962.1"/>
    </source>
</evidence>
<evidence type="ECO:0000313" key="2">
    <source>
        <dbReference type="Proteomes" id="UP001459277"/>
    </source>
</evidence>
<organism evidence="1 2">
    <name type="scientific">Lithocarpus litseifolius</name>
    <dbReference type="NCBI Taxonomy" id="425828"/>
    <lineage>
        <taxon>Eukaryota</taxon>
        <taxon>Viridiplantae</taxon>
        <taxon>Streptophyta</taxon>
        <taxon>Embryophyta</taxon>
        <taxon>Tracheophyta</taxon>
        <taxon>Spermatophyta</taxon>
        <taxon>Magnoliopsida</taxon>
        <taxon>eudicotyledons</taxon>
        <taxon>Gunneridae</taxon>
        <taxon>Pentapetalae</taxon>
        <taxon>rosids</taxon>
        <taxon>fabids</taxon>
        <taxon>Fagales</taxon>
        <taxon>Fagaceae</taxon>
        <taxon>Lithocarpus</taxon>
    </lineage>
</organism>
<accession>A0AAW2DEA7</accession>
<name>A0AAW2DEA7_9ROSI</name>